<dbReference type="GO" id="GO:0016987">
    <property type="term" value="F:sigma factor activity"/>
    <property type="evidence" value="ECO:0007669"/>
    <property type="project" value="UniProtKB-KW"/>
</dbReference>
<feature type="domain" description="RNA polymerase sigma factor 70 region 4 type 2" evidence="6">
    <location>
        <begin position="133"/>
        <end position="174"/>
    </location>
</feature>
<dbReference type="InterPro" id="IPR036388">
    <property type="entry name" value="WH-like_DNA-bd_sf"/>
</dbReference>
<dbReference type="EMBL" id="FQVG01000038">
    <property type="protein sequence ID" value="SHF14785.1"/>
    <property type="molecule type" value="Genomic_DNA"/>
</dbReference>
<dbReference type="PANTHER" id="PTHR30385:SF7">
    <property type="entry name" value="RNA POLYMERASE SIGMA FACTOR FLIA"/>
    <property type="match status" value="1"/>
</dbReference>
<evidence type="ECO:0000313" key="8">
    <source>
        <dbReference type="Proteomes" id="UP000184423"/>
    </source>
</evidence>
<evidence type="ECO:0000313" key="7">
    <source>
        <dbReference type="EMBL" id="SHF14785.1"/>
    </source>
</evidence>
<sequence length="189" mass="22553">MKKEKLLKIEGEYIVMTFEQVYEKYKNMIYKVCNRWKGTAEYSDLFQVASIGLYKAFNSYDLTKNIEFSTVAFTYIKNEIRSFYREARRHFGYLSLNEPSYDEGNMQFIDSIKDDSFEENILEEISKEQDLSRVYTAMRHLTERQKSIFTKYYIEGKTMQEIADHFGFHVSYVGKVIKNSIKKIKDNLD</sequence>
<proteinExistence type="predicted"/>
<dbReference type="GO" id="GO:0006352">
    <property type="term" value="P:DNA-templated transcription initiation"/>
    <property type="evidence" value="ECO:0007669"/>
    <property type="project" value="InterPro"/>
</dbReference>
<dbReference type="PANTHER" id="PTHR30385">
    <property type="entry name" value="SIGMA FACTOR F FLAGELLAR"/>
    <property type="match status" value="1"/>
</dbReference>
<dbReference type="InterPro" id="IPR013325">
    <property type="entry name" value="RNA_pol_sigma_r2"/>
</dbReference>
<dbReference type="InterPro" id="IPR007627">
    <property type="entry name" value="RNA_pol_sigma70_r2"/>
</dbReference>
<dbReference type="RefSeq" id="WP_027308951.1">
    <property type="nucleotide sequence ID" value="NZ_FQVG01000038.1"/>
</dbReference>
<dbReference type="Gene3D" id="1.10.10.10">
    <property type="entry name" value="Winged helix-like DNA-binding domain superfamily/Winged helix DNA-binding domain"/>
    <property type="match status" value="1"/>
</dbReference>
<evidence type="ECO:0000256" key="2">
    <source>
        <dbReference type="ARBA" id="ARBA00023082"/>
    </source>
</evidence>
<dbReference type="AlphaFoldDB" id="A0A1M4Z9Y5"/>
<reference evidence="8" key="1">
    <citation type="submission" date="2016-11" db="EMBL/GenBank/DDBJ databases">
        <authorList>
            <person name="Varghese N."/>
            <person name="Submissions S."/>
        </authorList>
    </citation>
    <scope>NUCLEOTIDE SEQUENCE [LARGE SCALE GENOMIC DNA]</scope>
    <source>
        <strain evidence="8">DSM 10124</strain>
    </source>
</reference>
<protein>
    <submittedName>
        <fullName evidence="7">Sigma-70, region 4</fullName>
    </submittedName>
</protein>
<dbReference type="Gene3D" id="1.10.1740.10">
    <property type="match status" value="1"/>
</dbReference>
<dbReference type="Pfam" id="PF04542">
    <property type="entry name" value="Sigma70_r2"/>
    <property type="match status" value="1"/>
</dbReference>
<name>A0A1M4Z9Y5_9CLOT</name>
<gene>
    <name evidence="7" type="ORF">SAMN02746091_01867</name>
</gene>
<dbReference type="InterPro" id="IPR014284">
    <property type="entry name" value="RNA_pol_sigma-70_dom"/>
</dbReference>
<keyword evidence="8" id="KW-1185">Reference proteome</keyword>
<dbReference type="PRINTS" id="PR00046">
    <property type="entry name" value="SIGMA70FCT"/>
</dbReference>
<dbReference type="CDD" id="cd06171">
    <property type="entry name" value="Sigma70_r4"/>
    <property type="match status" value="1"/>
</dbReference>
<keyword evidence="2" id="KW-0731">Sigma factor</keyword>
<keyword evidence="3" id="KW-0238">DNA-binding</keyword>
<dbReference type="InterPro" id="IPR000943">
    <property type="entry name" value="RNA_pol_sigma70"/>
</dbReference>
<dbReference type="Pfam" id="PF08281">
    <property type="entry name" value="Sigma70_r4_2"/>
    <property type="match status" value="1"/>
</dbReference>
<dbReference type="InterPro" id="IPR013324">
    <property type="entry name" value="RNA_pol_sigma_r3/r4-like"/>
</dbReference>
<dbReference type="Proteomes" id="UP000184423">
    <property type="component" value="Unassembled WGS sequence"/>
</dbReference>
<evidence type="ECO:0000259" key="5">
    <source>
        <dbReference type="Pfam" id="PF04542"/>
    </source>
</evidence>
<accession>A0A1M4Z9Y5</accession>
<dbReference type="SUPFAM" id="SSF88659">
    <property type="entry name" value="Sigma3 and sigma4 domains of RNA polymerase sigma factors"/>
    <property type="match status" value="1"/>
</dbReference>
<dbReference type="SUPFAM" id="SSF88946">
    <property type="entry name" value="Sigma2 domain of RNA polymerase sigma factors"/>
    <property type="match status" value="1"/>
</dbReference>
<evidence type="ECO:0000256" key="4">
    <source>
        <dbReference type="ARBA" id="ARBA00023163"/>
    </source>
</evidence>
<dbReference type="GO" id="GO:0003677">
    <property type="term" value="F:DNA binding"/>
    <property type="evidence" value="ECO:0007669"/>
    <property type="project" value="UniProtKB-KW"/>
</dbReference>
<dbReference type="NCBIfam" id="TIGR02937">
    <property type="entry name" value="sigma70-ECF"/>
    <property type="match status" value="1"/>
</dbReference>
<dbReference type="InterPro" id="IPR013249">
    <property type="entry name" value="RNA_pol_sigma70_r4_t2"/>
</dbReference>
<keyword evidence="1" id="KW-0805">Transcription regulation</keyword>
<evidence type="ECO:0000259" key="6">
    <source>
        <dbReference type="Pfam" id="PF08281"/>
    </source>
</evidence>
<evidence type="ECO:0000256" key="1">
    <source>
        <dbReference type="ARBA" id="ARBA00023015"/>
    </source>
</evidence>
<evidence type="ECO:0000256" key="3">
    <source>
        <dbReference type="ARBA" id="ARBA00023125"/>
    </source>
</evidence>
<feature type="domain" description="RNA polymerase sigma-70 region 2" evidence="5">
    <location>
        <begin position="22"/>
        <end position="89"/>
    </location>
</feature>
<organism evidence="7 8">
    <name type="scientific">Caloramator proteoclasticus DSM 10124</name>
    <dbReference type="NCBI Taxonomy" id="1121262"/>
    <lineage>
        <taxon>Bacteria</taxon>
        <taxon>Bacillati</taxon>
        <taxon>Bacillota</taxon>
        <taxon>Clostridia</taxon>
        <taxon>Eubacteriales</taxon>
        <taxon>Clostridiaceae</taxon>
        <taxon>Caloramator</taxon>
    </lineage>
</organism>
<keyword evidence="4" id="KW-0804">Transcription</keyword>